<accession>A0ABR7QHZ9</accession>
<keyword evidence="3" id="KW-1185">Reference proteome</keyword>
<reference evidence="2 3" key="1">
    <citation type="submission" date="2020-08" db="EMBL/GenBank/DDBJ databases">
        <title>Arenibacter gaetbuli sp. nov., isolated from a sand dune.</title>
        <authorList>
            <person name="Park S."/>
            <person name="Yoon J.-H."/>
        </authorList>
    </citation>
    <scope>NUCLEOTIDE SEQUENCE [LARGE SCALE GENOMIC DNA]</scope>
    <source>
        <strain evidence="2 3">BSSL-BM3</strain>
    </source>
</reference>
<keyword evidence="1" id="KW-0472">Membrane</keyword>
<feature type="transmembrane region" description="Helical" evidence="1">
    <location>
        <begin position="42"/>
        <end position="59"/>
    </location>
</feature>
<evidence type="ECO:0000256" key="1">
    <source>
        <dbReference type="SAM" id="Phobius"/>
    </source>
</evidence>
<dbReference type="Proteomes" id="UP000618952">
    <property type="component" value="Unassembled WGS sequence"/>
</dbReference>
<dbReference type="RefSeq" id="WP_187581483.1">
    <property type="nucleotide sequence ID" value="NZ_JACLHY010000001.1"/>
</dbReference>
<protein>
    <submittedName>
        <fullName evidence="2">Uncharacterized protein</fullName>
    </submittedName>
</protein>
<organism evidence="2 3">
    <name type="scientific">Arenibacter arenosicollis</name>
    <dbReference type="NCBI Taxonomy" id="2762274"/>
    <lineage>
        <taxon>Bacteria</taxon>
        <taxon>Pseudomonadati</taxon>
        <taxon>Bacteroidota</taxon>
        <taxon>Flavobacteriia</taxon>
        <taxon>Flavobacteriales</taxon>
        <taxon>Flavobacteriaceae</taxon>
        <taxon>Arenibacter</taxon>
    </lineage>
</organism>
<evidence type="ECO:0000313" key="2">
    <source>
        <dbReference type="EMBL" id="MBC8766818.1"/>
    </source>
</evidence>
<gene>
    <name evidence="2" type="ORF">H4O18_02320</name>
</gene>
<keyword evidence="1" id="KW-0812">Transmembrane</keyword>
<comment type="caution">
    <text evidence="2">The sequence shown here is derived from an EMBL/GenBank/DDBJ whole genome shotgun (WGS) entry which is preliminary data.</text>
</comment>
<proteinExistence type="predicted"/>
<sequence>MNELIEVDEILSKKNKFNQTNIPKTLLLIDHKQEIAMHKYRLLPLVTVCIFFAIPNIFAQKVNEFPKKTDPLYKKVEMFDRLMLGNHWNEGAIMQHVIFPPAGLEQPIVGSQADCLDPTSEMLAAYSHKYAITKDTKDRKIANEIFEAILKLEKVTGVAGLVARSFNKTNEPLWHEEVMWYHEWHQSTSMPGYRWLGDLSADKFTSIFYGVGTFWELCADTEYKDKAAALLDRFIGRVVDNNFKLTDLDGKMTLWGNFCPNLPHQELNSLEMLAALKVTHHITGKERYNAAYHMLIDRYHYDDHQINSKILFPKEWRNVGDDYHAARSLYMIMRLETDPNLLNKYRMNLNRHWYDWKDIDFTWESNIWFLMVYKVLTGEDIFTEEKKQGIKDMWGFERNTREFKIPQKDGSFKMVRSEEERTAAAMIRNYWFGRYYGIIDEKW</sequence>
<keyword evidence="1" id="KW-1133">Transmembrane helix</keyword>
<evidence type="ECO:0000313" key="3">
    <source>
        <dbReference type="Proteomes" id="UP000618952"/>
    </source>
</evidence>
<dbReference type="EMBL" id="JACLHY010000001">
    <property type="protein sequence ID" value="MBC8766818.1"/>
    <property type="molecule type" value="Genomic_DNA"/>
</dbReference>
<name>A0ABR7QHZ9_9FLAO</name>